<dbReference type="AlphaFoldDB" id="D6EA51"/>
<dbReference type="KEGG" id="gpa:GPA_24370"/>
<dbReference type="EMBL" id="FP929047">
    <property type="protein sequence ID" value="CBL04598.1"/>
    <property type="molecule type" value="Genomic_DNA"/>
</dbReference>
<sequence>MGTVNGTMPNSPWNSVAPSTVPPTTTTRSALRMGVNGTDSRTMSMTPTQATRSTHSVDTWP</sequence>
<feature type="compositionally biased region" description="Polar residues" evidence="1">
    <location>
        <begin position="37"/>
        <end position="61"/>
    </location>
</feature>
<proteinExistence type="predicted"/>
<keyword evidence="3" id="KW-1185">Reference proteome</keyword>
<protein>
    <submittedName>
        <fullName evidence="2">Uncharacterized protein</fullName>
    </submittedName>
</protein>
<gene>
    <name evidence="2" type="ORF">GPA_24370</name>
</gene>
<dbReference type="HOGENOM" id="CLU_2916041_0_0_11"/>
<evidence type="ECO:0000313" key="2">
    <source>
        <dbReference type="EMBL" id="CBL04598.1"/>
    </source>
</evidence>
<reference evidence="2 3" key="2">
    <citation type="submission" date="2010-03" db="EMBL/GenBank/DDBJ databases">
        <authorList>
            <person name="Pajon A."/>
        </authorList>
    </citation>
    <scope>NUCLEOTIDE SEQUENCE [LARGE SCALE GENOMIC DNA]</scope>
    <source>
        <strain evidence="3">7-10-1-b</strain>
    </source>
</reference>
<accession>D6EA51</accession>
<feature type="compositionally biased region" description="Polar residues" evidence="1">
    <location>
        <begin position="1"/>
        <end position="14"/>
    </location>
</feature>
<name>D6EA51_9ACTN</name>
<organism evidence="2 3">
    <name type="scientific">Gordonibacter pamelaeae 7-10-1-b</name>
    <dbReference type="NCBI Taxonomy" id="657308"/>
    <lineage>
        <taxon>Bacteria</taxon>
        <taxon>Bacillati</taxon>
        <taxon>Actinomycetota</taxon>
        <taxon>Coriobacteriia</taxon>
        <taxon>Eggerthellales</taxon>
        <taxon>Eggerthellaceae</taxon>
        <taxon>Gordonibacter</taxon>
    </lineage>
</organism>
<evidence type="ECO:0000313" key="3">
    <source>
        <dbReference type="Proteomes" id="UP000008805"/>
    </source>
</evidence>
<evidence type="ECO:0000256" key="1">
    <source>
        <dbReference type="SAM" id="MobiDB-lite"/>
    </source>
</evidence>
<reference evidence="2 3" key="1">
    <citation type="submission" date="2010-03" db="EMBL/GenBank/DDBJ databases">
        <title>The genome sequence of Gordonibacter pamelaeae 7-10-1-bT.</title>
        <authorList>
            <consortium name="metaHIT consortium -- http://www.metahit.eu/"/>
            <person name="Pajon A."/>
            <person name="Turner K."/>
            <person name="Parkhill J."/>
            <person name="Timmis K."/>
            <person name="Oxley A."/>
            <person name="Wurdemann D."/>
        </authorList>
    </citation>
    <scope>NUCLEOTIDE SEQUENCE [LARGE SCALE GENOMIC DNA]</scope>
    <source>
        <strain evidence="3">7-10-1-b</strain>
    </source>
</reference>
<feature type="compositionally biased region" description="Low complexity" evidence="1">
    <location>
        <begin position="15"/>
        <end position="30"/>
    </location>
</feature>
<feature type="region of interest" description="Disordered" evidence="1">
    <location>
        <begin position="1"/>
        <end position="61"/>
    </location>
</feature>
<dbReference type="Proteomes" id="UP000008805">
    <property type="component" value="Chromosome"/>
</dbReference>